<dbReference type="EMBL" id="CAJVPZ010016893">
    <property type="protein sequence ID" value="CAG8676715.1"/>
    <property type="molecule type" value="Genomic_DNA"/>
</dbReference>
<accession>A0A9N9EFQ0</accession>
<dbReference type="OrthoDB" id="2393103at2759"/>
<dbReference type="PANTHER" id="PTHR11757:SF19">
    <property type="entry name" value="PROLYL ENDOPEPTIDASE-LIKE"/>
    <property type="match status" value="1"/>
</dbReference>
<dbReference type="AlphaFoldDB" id="A0A9N9EFQ0"/>
<feature type="domain" description="Peptidase S9A N-terminal" evidence="2">
    <location>
        <begin position="64"/>
        <end position="208"/>
    </location>
</feature>
<evidence type="ECO:0000256" key="1">
    <source>
        <dbReference type="ARBA" id="ARBA00005228"/>
    </source>
</evidence>
<dbReference type="SUPFAM" id="SSF50993">
    <property type="entry name" value="Peptidase/esterase 'gauge' domain"/>
    <property type="match status" value="1"/>
</dbReference>
<dbReference type="Proteomes" id="UP000789396">
    <property type="component" value="Unassembled WGS sequence"/>
</dbReference>
<dbReference type="Gene3D" id="2.130.10.120">
    <property type="entry name" value="Prolyl oligopeptidase, N-terminal domain"/>
    <property type="match status" value="2"/>
</dbReference>
<sequence length="282" mass="33434">DLLPIPKQIPQSSYYFNVERIDEFQWMQDLNNQDVREYIAAENEFMKNKLMTPGIISPLKVVSNGYEYYTMPSNYGSIYYRRKKENLSDEEVLLDSKQFARENKQIKSVLLSTDENLLGYLIEKEGDEVGSLHFKDLSRHNNYQMLSGVFNFLWGTNIHAVYYTVTDEQLRPYKVYAHKMGTSQRDDILIYEEKDHTSFVDITCTKDQGAPELKLIEPRTFGLEYYVDHRDGYFYILTNADNSHNFKLVRTRIENYGKKYWETIFTVKETERIEDVDLFQVI</sequence>
<comment type="similarity">
    <text evidence="1">Belongs to the peptidase S9A family.</text>
</comment>
<comment type="caution">
    <text evidence="3">The sequence shown here is derived from an EMBL/GenBank/DDBJ whole genome shotgun (WGS) entry which is preliminary data.</text>
</comment>
<evidence type="ECO:0000313" key="3">
    <source>
        <dbReference type="EMBL" id="CAG8676715.1"/>
    </source>
</evidence>
<dbReference type="InterPro" id="IPR051543">
    <property type="entry name" value="Serine_Peptidase_S9A"/>
</dbReference>
<name>A0A9N9EFQ0_9GLOM</name>
<protein>
    <submittedName>
        <fullName evidence="3">16470_t:CDS:1</fullName>
    </submittedName>
</protein>
<feature type="non-terminal residue" evidence="3">
    <location>
        <position position="282"/>
    </location>
</feature>
<dbReference type="PANTHER" id="PTHR11757">
    <property type="entry name" value="PROTEASE FAMILY S9A OLIGOPEPTIDASE"/>
    <property type="match status" value="1"/>
</dbReference>
<dbReference type="Pfam" id="PF02897">
    <property type="entry name" value="Peptidase_S9_N"/>
    <property type="match status" value="2"/>
</dbReference>
<dbReference type="GO" id="GO:0004252">
    <property type="term" value="F:serine-type endopeptidase activity"/>
    <property type="evidence" value="ECO:0007669"/>
    <property type="project" value="InterPro"/>
</dbReference>
<proteinExistence type="inferred from homology"/>
<organism evidence="3 4">
    <name type="scientific">Racocetra fulgida</name>
    <dbReference type="NCBI Taxonomy" id="60492"/>
    <lineage>
        <taxon>Eukaryota</taxon>
        <taxon>Fungi</taxon>
        <taxon>Fungi incertae sedis</taxon>
        <taxon>Mucoromycota</taxon>
        <taxon>Glomeromycotina</taxon>
        <taxon>Glomeromycetes</taxon>
        <taxon>Diversisporales</taxon>
        <taxon>Gigasporaceae</taxon>
        <taxon>Racocetra</taxon>
    </lineage>
</organism>
<reference evidence="3" key="1">
    <citation type="submission" date="2021-06" db="EMBL/GenBank/DDBJ databases">
        <authorList>
            <person name="Kallberg Y."/>
            <person name="Tangrot J."/>
            <person name="Rosling A."/>
        </authorList>
    </citation>
    <scope>NUCLEOTIDE SEQUENCE</scope>
    <source>
        <strain evidence="3">IN212</strain>
    </source>
</reference>
<dbReference type="InterPro" id="IPR023302">
    <property type="entry name" value="Pept_S9A_N"/>
</dbReference>
<evidence type="ECO:0000313" key="4">
    <source>
        <dbReference type="Proteomes" id="UP000789396"/>
    </source>
</evidence>
<keyword evidence="4" id="KW-1185">Reference proteome</keyword>
<evidence type="ECO:0000259" key="2">
    <source>
        <dbReference type="Pfam" id="PF02897"/>
    </source>
</evidence>
<feature type="domain" description="Peptidase S9A N-terminal" evidence="2">
    <location>
        <begin position="211"/>
        <end position="279"/>
    </location>
</feature>
<gene>
    <name evidence="3" type="ORF">RFULGI_LOCUS9443</name>
</gene>